<evidence type="ECO:0000313" key="1">
    <source>
        <dbReference type="EnsemblMetazoa" id="tetur04g05660.1"/>
    </source>
</evidence>
<protein>
    <submittedName>
        <fullName evidence="1">Uncharacterized protein</fullName>
    </submittedName>
</protein>
<dbReference type="HOGENOM" id="CLU_3109001_0_0_1"/>
<organism evidence="1 2">
    <name type="scientific">Tetranychus urticae</name>
    <name type="common">Two-spotted spider mite</name>
    <dbReference type="NCBI Taxonomy" id="32264"/>
    <lineage>
        <taxon>Eukaryota</taxon>
        <taxon>Metazoa</taxon>
        <taxon>Ecdysozoa</taxon>
        <taxon>Arthropoda</taxon>
        <taxon>Chelicerata</taxon>
        <taxon>Arachnida</taxon>
        <taxon>Acari</taxon>
        <taxon>Acariformes</taxon>
        <taxon>Trombidiformes</taxon>
        <taxon>Prostigmata</taxon>
        <taxon>Eleutherengona</taxon>
        <taxon>Raphignathae</taxon>
        <taxon>Tetranychoidea</taxon>
        <taxon>Tetranychidae</taxon>
        <taxon>Tetranychus</taxon>
    </lineage>
</organism>
<accession>T1K2N0</accession>
<proteinExistence type="predicted"/>
<dbReference type="Proteomes" id="UP000015104">
    <property type="component" value="Unassembled WGS sequence"/>
</dbReference>
<keyword evidence="2" id="KW-1185">Reference proteome</keyword>
<dbReference type="EnsemblMetazoa" id="tetur04g05660.1">
    <property type="protein sequence ID" value="tetur04g05660.1"/>
    <property type="gene ID" value="tetur04g05660"/>
</dbReference>
<reference evidence="1" key="2">
    <citation type="submission" date="2015-06" db="UniProtKB">
        <authorList>
            <consortium name="EnsemblMetazoa"/>
        </authorList>
    </citation>
    <scope>IDENTIFICATION</scope>
</reference>
<evidence type="ECO:0000313" key="2">
    <source>
        <dbReference type="Proteomes" id="UP000015104"/>
    </source>
</evidence>
<dbReference type="AlphaFoldDB" id="T1K2N0"/>
<sequence>MISNHFESPYKDFLTNKPLTVDKASLIGKDGRSIGNLFSQDSISHQKQDFL</sequence>
<name>T1K2N0_TETUR</name>
<dbReference type="EMBL" id="CAEY01001365">
    <property type="status" value="NOT_ANNOTATED_CDS"/>
    <property type="molecule type" value="Genomic_DNA"/>
</dbReference>
<reference evidence="2" key="1">
    <citation type="submission" date="2011-08" db="EMBL/GenBank/DDBJ databases">
        <authorList>
            <person name="Rombauts S."/>
        </authorList>
    </citation>
    <scope>NUCLEOTIDE SEQUENCE</scope>
    <source>
        <strain evidence="2">London</strain>
    </source>
</reference>